<evidence type="ECO:0000313" key="2">
    <source>
        <dbReference type="Proteomes" id="UP001239111"/>
    </source>
</evidence>
<evidence type="ECO:0000313" key="1">
    <source>
        <dbReference type="EMBL" id="KAJ8671971.1"/>
    </source>
</evidence>
<gene>
    <name evidence="1" type="ORF">QAD02_003230</name>
</gene>
<protein>
    <submittedName>
        <fullName evidence="1">Uncharacterized protein</fullName>
    </submittedName>
</protein>
<dbReference type="Proteomes" id="UP001239111">
    <property type="component" value="Chromosome 3"/>
</dbReference>
<comment type="caution">
    <text evidence="1">The sequence shown here is derived from an EMBL/GenBank/DDBJ whole genome shotgun (WGS) entry which is preliminary data.</text>
</comment>
<proteinExistence type="predicted"/>
<dbReference type="EMBL" id="CM056743">
    <property type="protein sequence ID" value="KAJ8671971.1"/>
    <property type="molecule type" value="Genomic_DNA"/>
</dbReference>
<reference evidence="1" key="1">
    <citation type="submission" date="2023-04" db="EMBL/GenBank/DDBJ databases">
        <title>A chromosome-level genome assembly of the parasitoid wasp Eretmocerus hayati.</title>
        <authorList>
            <person name="Zhong Y."/>
            <person name="Liu S."/>
            <person name="Liu Y."/>
        </authorList>
    </citation>
    <scope>NUCLEOTIDE SEQUENCE</scope>
    <source>
        <strain evidence="1">ZJU_SS_LIU_2023</strain>
    </source>
</reference>
<accession>A0ACC2NM46</accession>
<keyword evidence="2" id="KW-1185">Reference proteome</keyword>
<sequence length="468" mass="53445">MENLRSRDDQNSRFTENVPSESDFRKRPQRQVTYESTASLPTSNWLSFLDYPNTRRNSAKSNESVNLQMNLSVSKESNIFQSQNSNVSDVSGTKNSIPMEPTCENSETLVQDEYQTQIQINEIIDQQQCSKPCNTTSFSTDPITIPSNDYVTKNSLMNQVSGTEPLNQAEDSHDNASECNPAIVDVSDGDTSNGIRNPFSSLQNPRESRILKSGISVQTLPRIESDEGIHEKSEAELVWDDEYTSMNQIDLIELYENQPSVICSERTDFVAPEFPCDSMLIDSGMNSFCFPGDSDFESQMSFQKHLNFFRTELFSSILYSDSKSILTDIPDFCDLTKTVFVDFRSDETDDSFRTKHDLYELFNSNRNCHSKNFIFNQTCRTDKFEIEYDESSSLNDYDDDFSKSSELKPQKNRMQNLLQHPTSDFIKYESVNHLVLGSNLHLNPVLKITPIVNTKSNSMILFTFNSLQ</sequence>
<name>A0ACC2NM46_9HYME</name>
<organism evidence="1 2">
    <name type="scientific">Eretmocerus hayati</name>
    <dbReference type="NCBI Taxonomy" id="131215"/>
    <lineage>
        <taxon>Eukaryota</taxon>
        <taxon>Metazoa</taxon>
        <taxon>Ecdysozoa</taxon>
        <taxon>Arthropoda</taxon>
        <taxon>Hexapoda</taxon>
        <taxon>Insecta</taxon>
        <taxon>Pterygota</taxon>
        <taxon>Neoptera</taxon>
        <taxon>Endopterygota</taxon>
        <taxon>Hymenoptera</taxon>
        <taxon>Apocrita</taxon>
        <taxon>Proctotrupomorpha</taxon>
        <taxon>Chalcidoidea</taxon>
        <taxon>Aphelinidae</taxon>
        <taxon>Aphelininae</taxon>
        <taxon>Eretmocerus</taxon>
    </lineage>
</organism>